<comment type="caution">
    <text evidence="1">The sequence shown here is derived from an EMBL/GenBank/DDBJ whole genome shotgun (WGS) entry which is preliminary data.</text>
</comment>
<organism evidence="1 2">
    <name type="scientific">Laceyella tengchongensis</name>
    <dbReference type="NCBI Taxonomy" id="574699"/>
    <lineage>
        <taxon>Bacteria</taxon>
        <taxon>Bacillati</taxon>
        <taxon>Bacillota</taxon>
        <taxon>Bacilli</taxon>
        <taxon>Bacillales</taxon>
        <taxon>Thermoactinomycetaceae</taxon>
        <taxon>Laceyella</taxon>
    </lineage>
</organism>
<name>A0AA45WQC0_9BACL</name>
<accession>A0AA45WQC0</accession>
<reference evidence="1" key="1">
    <citation type="submission" date="2017-05" db="EMBL/GenBank/DDBJ databases">
        <authorList>
            <person name="Varghese N."/>
            <person name="Submissions S."/>
        </authorList>
    </citation>
    <scope>NUCLEOTIDE SEQUENCE</scope>
    <source>
        <strain evidence="1">DSM 45262</strain>
    </source>
</reference>
<proteinExistence type="predicted"/>
<evidence type="ECO:0000313" key="2">
    <source>
        <dbReference type="Proteomes" id="UP001157946"/>
    </source>
</evidence>
<dbReference type="AlphaFoldDB" id="A0AA45WQC0"/>
<sequence>MGVVEKQAPKSWRKPEYRKQVERILRDYPILKLAIEEEQLPSYIPVYQEKTSPLYSEYNSMTEKYAIRLADKKLQIMRIERALQALNSEERMIIEMRYFDLSRPTDNMVCIKLEWNKRTYYRLKNEALRKLALTLNII</sequence>
<dbReference type="EMBL" id="FXTU01000005">
    <property type="protein sequence ID" value="SMP25450.1"/>
    <property type="molecule type" value="Genomic_DNA"/>
</dbReference>
<dbReference type="Pfam" id="PF07374">
    <property type="entry name" value="DUF1492"/>
    <property type="match status" value="1"/>
</dbReference>
<dbReference type="InterPro" id="IPR006523">
    <property type="entry name" value="RinA"/>
</dbReference>
<dbReference type="InterPro" id="IPR013324">
    <property type="entry name" value="RNA_pol_sigma_r3/r4-like"/>
</dbReference>
<dbReference type="InterPro" id="IPR006524">
    <property type="entry name" value="ArpU-like"/>
</dbReference>
<dbReference type="InterPro" id="IPR010861">
    <property type="entry name" value="DUF1492"/>
</dbReference>
<dbReference type="SUPFAM" id="SSF88659">
    <property type="entry name" value="Sigma3 and sigma4 domains of RNA polymerase sigma factors"/>
    <property type="match status" value="1"/>
</dbReference>
<dbReference type="RefSeq" id="WP_102991136.1">
    <property type="nucleotide sequence ID" value="NZ_FXTU01000005.1"/>
</dbReference>
<dbReference type="NCBIfam" id="TIGR01636">
    <property type="entry name" value="phage_rinA"/>
    <property type="match status" value="1"/>
</dbReference>
<protein>
    <submittedName>
        <fullName evidence="1">Phage transcriptional activator, RinA family/phage transcriptional regulator, ArpU family</fullName>
    </submittedName>
</protein>
<dbReference type="Proteomes" id="UP001157946">
    <property type="component" value="Unassembled WGS sequence"/>
</dbReference>
<gene>
    <name evidence="1" type="ORF">SAMN06265361_10530</name>
</gene>
<evidence type="ECO:0000313" key="1">
    <source>
        <dbReference type="EMBL" id="SMP25450.1"/>
    </source>
</evidence>
<dbReference type="NCBIfam" id="TIGR01637">
    <property type="entry name" value="phage_arpU"/>
    <property type="match status" value="1"/>
</dbReference>
<keyword evidence="2" id="KW-1185">Reference proteome</keyword>